<dbReference type="EMBL" id="SDWV01000015">
    <property type="protein sequence ID" value="RYC07322.1"/>
    <property type="molecule type" value="Genomic_DNA"/>
</dbReference>
<name>A0A4Q2SNW6_9ACTN</name>
<protein>
    <recommendedName>
        <fullName evidence="4">PQQ-binding-like beta-propeller repeat protein</fullName>
    </recommendedName>
</protein>
<accession>A0A4Q2SNW6</accession>
<gene>
    <name evidence="2" type="ORF">EUA94_14635</name>
</gene>
<feature type="transmembrane region" description="Helical" evidence="1">
    <location>
        <begin position="47"/>
        <end position="64"/>
    </location>
</feature>
<dbReference type="OrthoDB" id="3276947at2"/>
<comment type="caution">
    <text evidence="2">The sequence shown here is derived from an EMBL/GenBank/DDBJ whole genome shotgun (WGS) entry which is preliminary data.</text>
</comment>
<sequence length="500" mass="52371">MVWLVGALLLLWLAWGPVVLVVAAAVLCVPRARWWVQDRIHVDRRAVAILTGAVAALVALVLAVPDGWLPIPPAPGTWAAPSYVGRPVTPHPVVAAEVPQNPHRVGPAPVSWPGPLGLQPEVETSWLGLQRCGDLAPTSTGVLVARCTDRSGASLRMVDAETMRPTATYDLGETSDDPACATEAFYVDDADRAVVAGVRAVSTYRTRSGGDESALDPDGSWDLRPWIPFGDCVVAIAPDWSGLVWWVSRQGLVGTLAPESGRVAVTDLGEQVRRGLAVDEGGAYVVTDEALHRLVAGAEGAPQEQWRTEYAGASGSAPVLLDGGVVAVTDTVESRLGVVFLARDTGAGLCRQSVFEEDDGATSSTLAPLGRGVVVANNHGYSSPRSTLLGFTSDAGIARVDLGDDGCVVEWTSEAVSPSSGVTASWPTGLVYAWTKRPSMTGVSAWYLTALDAESGRTMWSVRTGTGLLAGSDGSRITIGPDGSAWVGTLAGLVRVRDRS</sequence>
<dbReference type="Proteomes" id="UP000291101">
    <property type="component" value="Unassembled WGS sequence"/>
</dbReference>
<reference evidence="2 3" key="1">
    <citation type="submission" date="2019-01" db="EMBL/GenBank/DDBJ databases">
        <title>Novel species of Nocardioides.</title>
        <authorList>
            <person name="Liu Q."/>
            <person name="X Y.-H."/>
        </authorList>
    </citation>
    <scope>NUCLEOTIDE SEQUENCE [LARGE SCALE GENOMIC DNA]</scope>
    <source>
        <strain evidence="2 3">HLT2-9</strain>
    </source>
</reference>
<keyword evidence="1" id="KW-0472">Membrane</keyword>
<evidence type="ECO:0000313" key="3">
    <source>
        <dbReference type="Proteomes" id="UP000291101"/>
    </source>
</evidence>
<keyword evidence="3" id="KW-1185">Reference proteome</keyword>
<dbReference type="RefSeq" id="WP_129427630.1">
    <property type="nucleotide sequence ID" value="NZ_SDWV01000015.1"/>
</dbReference>
<keyword evidence="1" id="KW-1133">Transmembrane helix</keyword>
<proteinExistence type="predicted"/>
<evidence type="ECO:0000313" key="2">
    <source>
        <dbReference type="EMBL" id="RYC07322.1"/>
    </source>
</evidence>
<dbReference type="SUPFAM" id="SSF101898">
    <property type="entry name" value="NHL repeat"/>
    <property type="match status" value="2"/>
</dbReference>
<organism evidence="2 3">
    <name type="scientific">Nocardioides zhouii</name>
    <dbReference type="NCBI Taxonomy" id="1168729"/>
    <lineage>
        <taxon>Bacteria</taxon>
        <taxon>Bacillati</taxon>
        <taxon>Actinomycetota</taxon>
        <taxon>Actinomycetes</taxon>
        <taxon>Propionibacteriales</taxon>
        <taxon>Nocardioidaceae</taxon>
        <taxon>Nocardioides</taxon>
    </lineage>
</organism>
<evidence type="ECO:0000256" key="1">
    <source>
        <dbReference type="SAM" id="Phobius"/>
    </source>
</evidence>
<dbReference type="AlphaFoldDB" id="A0A4Q2SNW6"/>
<evidence type="ECO:0008006" key="4">
    <source>
        <dbReference type="Google" id="ProtNLM"/>
    </source>
</evidence>
<keyword evidence="1" id="KW-0812">Transmembrane</keyword>